<sequence length="310" mass="34015">MSTSCHSSQISHTKSPQISPLTEIPLCKSVTTSGTLASTYAAAPGLESLESSDGNQMDVNDDEETSRAMFMSGHFVFPPSQHENLPLLSDENENEKAGYEMDVGGSDKNDEENWNARRMAGSDELHGIQFFDESGKRLSVRPSEFEEERSLLGLDLNDKEQSIYDTSTLSSIHNEADISGSNLYDENSSVPESSDPVLLNQDSSSDSTSPTNVNKFNESGLPCEAWWKRRAASLIAQAKDANAIWSVVVAATLMGLVILGQRWQSQHVKWQTIVGDERMARMLGPISRLKDVFVSSHGSGNLIKVVRNDL</sequence>
<feature type="compositionally biased region" description="Polar residues" evidence="1">
    <location>
        <begin position="1"/>
        <end position="20"/>
    </location>
</feature>
<dbReference type="PANTHER" id="PTHR34797:SF1">
    <property type="entry name" value="ATG8-INTERACTING PROTEIN 2"/>
    <property type="match status" value="1"/>
</dbReference>
<dbReference type="EMBL" id="JAJJMB010004170">
    <property type="protein sequence ID" value="KAI3943687.1"/>
    <property type="molecule type" value="Genomic_DNA"/>
</dbReference>
<comment type="caution">
    <text evidence="2">The sequence shown here is derived from an EMBL/GenBank/DDBJ whole genome shotgun (WGS) entry which is preliminary data.</text>
</comment>
<feature type="region of interest" description="Disordered" evidence="1">
    <location>
        <begin position="1"/>
        <end position="23"/>
    </location>
</feature>
<dbReference type="InterPro" id="IPR040304">
    <property type="entry name" value="ATG8-IP-1/2"/>
</dbReference>
<evidence type="ECO:0000313" key="3">
    <source>
        <dbReference type="Proteomes" id="UP001202328"/>
    </source>
</evidence>
<evidence type="ECO:0008006" key="4">
    <source>
        <dbReference type="Google" id="ProtNLM"/>
    </source>
</evidence>
<organism evidence="2 3">
    <name type="scientific">Papaver atlanticum</name>
    <dbReference type="NCBI Taxonomy" id="357466"/>
    <lineage>
        <taxon>Eukaryota</taxon>
        <taxon>Viridiplantae</taxon>
        <taxon>Streptophyta</taxon>
        <taxon>Embryophyta</taxon>
        <taxon>Tracheophyta</taxon>
        <taxon>Spermatophyta</taxon>
        <taxon>Magnoliopsida</taxon>
        <taxon>Ranunculales</taxon>
        <taxon>Papaveraceae</taxon>
        <taxon>Papaveroideae</taxon>
        <taxon>Papaver</taxon>
    </lineage>
</organism>
<gene>
    <name evidence="2" type="ORF">MKW98_004192</name>
</gene>
<name>A0AAD4T6D0_9MAGN</name>
<evidence type="ECO:0000313" key="2">
    <source>
        <dbReference type="EMBL" id="KAI3943687.1"/>
    </source>
</evidence>
<evidence type="ECO:0000256" key="1">
    <source>
        <dbReference type="SAM" id="MobiDB-lite"/>
    </source>
</evidence>
<proteinExistence type="predicted"/>
<keyword evidence="3" id="KW-1185">Reference proteome</keyword>
<dbReference type="Proteomes" id="UP001202328">
    <property type="component" value="Unassembled WGS sequence"/>
</dbReference>
<reference evidence="2" key="1">
    <citation type="submission" date="2022-04" db="EMBL/GenBank/DDBJ databases">
        <title>A functionally conserved STORR gene fusion in Papaver species that diverged 16.8 million years ago.</title>
        <authorList>
            <person name="Catania T."/>
        </authorList>
    </citation>
    <scope>NUCLEOTIDE SEQUENCE</scope>
    <source>
        <strain evidence="2">S-188037</strain>
    </source>
</reference>
<feature type="compositionally biased region" description="Polar residues" evidence="1">
    <location>
        <begin position="200"/>
        <end position="215"/>
    </location>
</feature>
<dbReference type="PANTHER" id="PTHR34797">
    <property type="entry name" value="ATG8-INTERACTING PROTEIN 2"/>
    <property type="match status" value="1"/>
</dbReference>
<feature type="compositionally biased region" description="Polar residues" evidence="1">
    <location>
        <begin position="180"/>
        <end position="192"/>
    </location>
</feature>
<feature type="region of interest" description="Disordered" evidence="1">
    <location>
        <begin position="180"/>
        <end position="215"/>
    </location>
</feature>
<dbReference type="AlphaFoldDB" id="A0AAD4T6D0"/>
<protein>
    <recommendedName>
        <fullName evidence="4">ATG8-interacting protein 1</fullName>
    </recommendedName>
</protein>
<accession>A0AAD4T6D0</accession>